<geneLocation type="plasmid" evidence="1">
    <name>pLEW279a</name>
</geneLocation>
<name>Q0ZKB5_9CORY</name>
<protein>
    <submittedName>
        <fullName evidence="1">Uncharacterized protein</fullName>
    </submittedName>
</protein>
<accession>Q0ZKB5</accession>
<organism evidence="1">
    <name type="scientific">Corynebacterium sp. L2-79-05</name>
    <dbReference type="NCBI Taxonomy" id="373068"/>
    <lineage>
        <taxon>Bacteria</taxon>
        <taxon>Bacillati</taxon>
        <taxon>Actinomycetota</taxon>
        <taxon>Actinomycetes</taxon>
        <taxon>Mycobacteriales</taxon>
        <taxon>Corynebacteriaceae</taxon>
        <taxon>Corynebacterium</taxon>
    </lineage>
</organism>
<keyword evidence="1" id="KW-0614">Plasmid</keyword>
<dbReference type="EMBL" id="DQ390458">
    <property type="protein sequence ID" value="ABG49359.1"/>
    <property type="molecule type" value="Genomic_DNA"/>
</dbReference>
<reference evidence="1" key="1">
    <citation type="journal article" date="2006" name="Appl. Environ. Microbiol.">
        <title>Facile recovery of individual high-molecular-weight, low-copy-number natural plasmids for genomic sequencing.</title>
        <authorList>
            <person name="Williams L.E."/>
            <person name="Detter C."/>
            <person name="Barry K."/>
            <person name="Lapidus A."/>
            <person name="Summers A.O."/>
        </authorList>
    </citation>
    <scope>NUCLEOTIDE SEQUENCE</scope>
    <source>
        <strain evidence="1">L2-79-05</strain>
        <plasmid evidence="1">pLEW279a</plasmid>
    </source>
</reference>
<sequence length="22" mass="2590">MLDLNERTGNKRVIAVLEYLKN</sequence>
<proteinExistence type="predicted"/>
<evidence type="ECO:0000313" key="1">
    <source>
        <dbReference type="EMBL" id="ABG49359.1"/>
    </source>
</evidence>
<dbReference type="AlphaFoldDB" id="Q0ZKB5"/>